<dbReference type="AlphaFoldDB" id="A0A8J3TNS9"/>
<name>A0A8J3TNS9_9ACTN</name>
<dbReference type="RefSeq" id="WP_203953745.1">
    <property type="nucleotide sequence ID" value="NZ_BOOO01000016.1"/>
</dbReference>
<gene>
    <name evidence="1" type="ORF">Pmi06nite_32150</name>
</gene>
<dbReference type="EMBL" id="BOOO01000016">
    <property type="protein sequence ID" value="GII29773.1"/>
    <property type="molecule type" value="Genomic_DNA"/>
</dbReference>
<evidence type="ECO:0000313" key="2">
    <source>
        <dbReference type="Proteomes" id="UP000650628"/>
    </source>
</evidence>
<comment type="caution">
    <text evidence="1">The sequence shown here is derived from an EMBL/GenBank/DDBJ whole genome shotgun (WGS) entry which is preliminary data.</text>
</comment>
<proteinExistence type="predicted"/>
<evidence type="ECO:0000313" key="1">
    <source>
        <dbReference type="EMBL" id="GII29773.1"/>
    </source>
</evidence>
<organism evidence="1 2">
    <name type="scientific">Planotetraspora mira</name>
    <dbReference type="NCBI Taxonomy" id="58121"/>
    <lineage>
        <taxon>Bacteria</taxon>
        <taxon>Bacillati</taxon>
        <taxon>Actinomycetota</taxon>
        <taxon>Actinomycetes</taxon>
        <taxon>Streptosporangiales</taxon>
        <taxon>Streptosporangiaceae</taxon>
        <taxon>Planotetraspora</taxon>
    </lineage>
</organism>
<reference evidence="1 2" key="1">
    <citation type="submission" date="2021-01" db="EMBL/GenBank/DDBJ databases">
        <title>Whole genome shotgun sequence of Planotetraspora mira NBRC 15435.</title>
        <authorList>
            <person name="Komaki H."/>
            <person name="Tamura T."/>
        </authorList>
    </citation>
    <scope>NUCLEOTIDE SEQUENCE [LARGE SCALE GENOMIC DNA]</scope>
    <source>
        <strain evidence="1 2">NBRC 15435</strain>
    </source>
</reference>
<keyword evidence="2" id="KW-1185">Reference proteome</keyword>
<dbReference type="Proteomes" id="UP000650628">
    <property type="component" value="Unassembled WGS sequence"/>
</dbReference>
<sequence>MKHSGPAVAALALALLAGCDVSGGQGGGRVVAAVDVIQRLRDAGYQCDPNQGPGLIPIPNNTPKVFYACGQAQVFTIYDDTQRMGEQSLAVNKLFGSEGQLGGEVFEDPNNPNSVYPFWDLMCMDDDVRPPLIRQAGQVSTADLDGFINEVARDERRIRETPEPRG</sequence>
<protein>
    <submittedName>
        <fullName evidence="1">Uncharacterized protein</fullName>
    </submittedName>
</protein>
<dbReference type="PROSITE" id="PS51257">
    <property type="entry name" value="PROKAR_LIPOPROTEIN"/>
    <property type="match status" value="1"/>
</dbReference>
<accession>A0A8J3TNS9</accession>